<dbReference type="STRING" id="62101.AB835_05005"/>
<dbReference type="FunFam" id="3.40.30.10:FF:000020">
    <property type="entry name" value="Peroxiredoxin"/>
    <property type="match status" value="1"/>
</dbReference>
<dbReference type="GO" id="GO:0005737">
    <property type="term" value="C:cytoplasm"/>
    <property type="evidence" value="ECO:0007669"/>
    <property type="project" value="TreeGrafter"/>
</dbReference>
<dbReference type="AlphaFoldDB" id="A0A1D2QRR4"/>
<dbReference type="InterPro" id="IPR037944">
    <property type="entry name" value="PRX5-like"/>
</dbReference>
<dbReference type="Gene3D" id="3.40.30.10">
    <property type="entry name" value="Glutaredoxin"/>
    <property type="match status" value="1"/>
</dbReference>
<keyword evidence="4 6" id="KW-0676">Redox-active center</keyword>
<evidence type="ECO:0000313" key="9">
    <source>
        <dbReference type="Proteomes" id="UP000242502"/>
    </source>
</evidence>
<dbReference type="InterPro" id="IPR013740">
    <property type="entry name" value="Redoxin"/>
</dbReference>
<accession>A0A1D2QRR4</accession>
<dbReference type="Pfam" id="PF08534">
    <property type="entry name" value="Redoxin"/>
    <property type="match status" value="1"/>
</dbReference>
<dbReference type="InterPro" id="IPR036249">
    <property type="entry name" value="Thioredoxin-like_sf"/>
</dbReference>
<name>A0A1D2QRR4_9GAMM</name>
<comment type="similarity">
    <text evidence="6">Belongs to the peroxiredoxin family. Prx5 subfamily.</text>
</comment>
<dbReference type="GO" id="GO:0042744">
    <property type="term" value="P:hydrogen peroxide catabolic process"/>
    <property type="evidence" value="ECO:0007669"/>
    <property type="project" value="TreeGrafter"/>
</dbReference>
<dbReference type="InterPro" id="IPR013766">
    <property type="entry name" value="Thioredoxin_domain"/>
</dbReference>
<reference evidence="8 9" key="1">
    <citation type="journal article" date="2016" name="Appl. Environ. Microbiol.">
        <title>Lack of Overt Genome Reduction in the Bryostatin-Producing Bryozoan Symbiont "Candidatus Endobugula sertula".</title>
        <authorList>
            <person name="Miller I.J."/>
            <person name="Vanee N."/>
            <person name="Fong S.S."/>
            <person name="Lim-Fong G.E."/>
            <person name="Kwan J.C."/>
        </authorList>
    </citation>
    <scope>NUCLEOTIDE SEQUENCE [LARGE SCALE GENOMIC DNA]</scope>
    <source>
        <strain evidence="8">AB1-4</strain>
    </source>
</reference>
<evidence type="ECO:0000259" key="7">
    <source>
        <dbReference type="PROSITE" id="PS51352"/>
    </source>
</evidence>
<dbReference type="SUPFAM" id="SSF52833">
    <property type="entry name" value="Thioredoxin-like"/>
    <property type="match status" value="1"/>
</dbReference>
<comment type="catalytic activity">
    <reaction evidence="6">
        <text>a hydroperoxide + 2 glutathione = an alcohol + glutathione disulfide + H2O</text>
        <dbReference type="Rhea" id="RHEA:62632"/>
        <dbReference type="ChEBI" id="CHEBI:15377"/>
        <dbReference type="ChEBI" id="CHEBI:30879"/>
        <dbReference type="ChEBI" id="CHEBI:35924"/>
        <dbReference type="ChEBI" id="CHEBI:57925"/>
        <dbReference type="ChEBI" id="CHEBI:58297"/>
        <dbReference type="EC" id="1.11.1.27"/>
    </reaction>
</comment>
<keyword evidence="2 6" id="KW-0049">Antioxidant</keyword>
<keyword evidence="1 6" id="KW-0575">Peroxidase</keyword>
<protein>
    <recommendedName>
        <fullName evidence="6">Glutathione-dependent peroxiredoxin</fullName>
        <ecNumber evidence="6">1.11.1.27</ecNumber>
    </recommendedName>
</protein>
<comment type="function">
    <text evidence="6">Thiol-specific peroxidase that catalyzes the reduction of hydrogen peroxide and organic hydroperoxides to water and alcohols, respectively. Plays a role in cell protection against oxidative stress by detoxifying peroxides.</text>
</comment>
<evidence type="ECO:0000256" key="3">
    <source>
        <dbReference type="ARBA" id="ARBA00023002"/>
    </source>
</evidence>
<dbReference type="EC" id="1.11.1.27" evidence="6"/>
<sequence length="159" mass="16841">MLKIGDQLPEITFQLLNDEGGTTPTTHDLFANRKVVLFAVPGAFTPTCSNAHLPGFVANSAEIKSKGVDSIICLSVNDSFVMKAWGEANNVGDIVMLADGAAAFTKAIGLDMETGDFGGTRSKRYSMLVDNGVVIHLNVEPPQGGLDVSSAEVMLTQIR</sequence>
<evidence type="ECO:0000313" key="8">
    <source>
        <dbReference type="EMBL" id="ODS24234.1"/>
    </source>
</evidence>
<feature type="active site" description="Cysteine sulfenic acid (-SOH) intermediate" evidence="5">
    <location>
        <position position="48"/>
    </location>
</feature>
<dbReference type="GO" id="GO:0034599">
    <property type="term" value="P:cellular response to oxidative stress"/>
    <property type="evidence" value="ECO:0007669"/>
    <property type="project" value="InterPro"/>
</dbReference>
<proteinExistence type="inferred from homology"/>
<keyword evidence="3 6" id="KW-0560">Oxidoreductase</keyword>
<dbReference type="CDD" id="cd03013">
    <property type="entry name" value="PRX5_like"/>
    <property type="match status" value="1"/>
</dbReference>
<comment type="caution">
    <text evidence="8">The sequence shown here is derived from an EMBL/GenBank/DDBJ whole genome shotgun (WGS) entry which is preliminary data.</text>
</comment>
<dbReference type="Proteomes" id="UP000242502">
    <property type="component" value="Unassembled WGS sequence"/>
</dbReference>
<evidence type="ECO:0000256" key="2">
    <source>
        <dbReference type="ARBA" id="ARBA00022862"/>
    </source>
</evidence>
<evidence type="ECO:0000256" key="4">
    <source>
        <dbReference type="ARBA" id="ARBA00023284"/>
    </source>
</evidence>
<organism evidence="8 9">
    <name type="scientific">Candidatus Endobugula sertula</name>
    <name type="common">Bugula neritina bacterial symbiont</name>
    <dbReference type="NCBI Taxonomy" id="62101"/>
    <lineage>
        <taxon>Bacteria</taxon>
        <taxon>Pseudomonadati</taxon>
        <taxon>Pseudomonadota</taxon>
        <taxon>Gammaproteobacteria</taxon>
        <taxon>Cellvibrionales</taxon>
        <taxon>Cellvibrionaceae</taxon>
        <taxon>Candidatus Endobugula</taxon>
    </lineage>
</organism>
<feature type="domain" description="Thioredoxin" evidence="7">
    <location>
        <begin position="2"/>
        <end position="159"/>
    </location>
</feature>
<dbReference type="GO" id="GO:0045454">
    <property type="term" value="P:cell redox homeostasis"/>
    <property type="evidence" value="ECO:0007669"/>
    <property type="project" value="TreeGrafter"/>
</dbReference>
<dbReference type="PROSITE" id="PS51352">
    <property type="entry name" value="THIOREDOXIN_2"/>
    <property type="match status" value="1"/>
</dbReference>
<gene>
    <name evidence="8" type="ORF">AB835_05005</name>
</gene>
<evidence type="ECO:0000256" key="6">
    <source>
        <dbReference type="RuleBase" id="RU366011"/>
    </source>
</evidence>
<evidence type="ECO:0000256" key="1">
    <source>
        <dbReference type="ARBA" id="ARBA00022559"/>
    </source>
</evidence>
<dbReference type="PANTHER" id="PTHR10430:SF16">
    <property type="entry name" value="PEROXIREDOXIN-5, MITOCHONDRIAL"/>
    <property type="match status" value="1"/>
</dbReference>
<dbReference type="GO" id="GO:0008379">
    <property type="term" value="F:thioredoxin peroxidase activity"/>
    <property type="evidence" value="ECO:0007669"/>
    <property type="project" value="InterPro"/>
</dbReference>
<dbReference type="EMBL" id="MDLC01000012">
    <property type="protein sequence ID" value="ODS24234.1"/>
    <property type="molecule type" value="Genomic_DNA"/>
</dbReference>
<evidence type="ECO:0000256" key="5">
    <source>
        <dbReference type="PIRSR" id="PIRSR637944-1"/>
    </source>
</evidence>
<dbReference type="PANTHER" id="PTHR10430">
    <property type="entry name" value="PEROXIREDOXIN"/>
    <property type="match status" value="1"/>
</dbReference>